<name>A0ABR0LEL4_9PEZI</name>
<feature type="compositionally biased region" description="Pro residues" evidence="1">
    <location>
        <begin position="115"/>
        <end position="131"/>
    </location>
</feature>
<sequence length="252" mass="25223">MARTTRPVTRATGAPLSRGLDGSGAGGGGRKPGGGGRKPTGRGVSKPASRRKKTTKKGGSRRVETPPADVPDDDDQDHPEVGDENAPVAPAAAENPDDAAGNAQDVPAAVDAPAPNVPAPDAPAPDAPAPDAPAGDAPAGDAPAPDAQAPDVPAPDAPAPAGNVNPDAAAEAGDGQATAPDPPLASIRDSVMCPYRVGEDRPGPVTRLTGELRIYQDEDQLARLAYNACFYLNLDPNDPAAETLNAGQASSR</sequence>
<reference evidence="2 3" key="1">
    <citation type="submission" date="2023-08" db="EMBL/GenBank/DDBJ databases">
        <title>Black Yeasts Isolated from many extreme environments.</title>
        <authorList>
            <person name="Coleine C."/>
            <person name="Stajich J.E."/>
            <person name="Selbmann L."/>
        </authorList>
    </citation>
    <scope>NUCLEOTIDE SEQUENCE [LARGE SCALE GENOMIC DNA]</scope>
    <source>
        <strain evidence="2 3">CCFEE 5386</strain>
    </source>
</reference>
<dbReference type="Proteomes" id="UP001308179">
    <property type="component" value="Unassembled WGS sequence"/>
</dbReference>
<keyword evidence="3" id="KW-1185">Reference proteome</keyword>
<accession>A0ABR0LEL4</accession>
<evidence type="ECO:0000256" key="1">
    <source>
        <dbReference type="SAM" id="MobiDB-lite"/>
    </source>
</evidence>
<protein>
    <submittedName>
        <fullName evidence="2">Uncharacterized protein</fullName>
    </submittedName>
</protein>
<evidence type="ECO:0000313" key="2">
    <source>
        <dbReference type="EMBL" id="KAK5146858.1"/>
    </source>
</evidence>
<feature type="compositionally biased region" description="Low complexity" evidence="1">
    <location>
        <begin position="84"/>
        <end position="114"/>
    </location>
</feature>
<organism evidence="2 3">
    <name type="scientific">Rachicladosporium monterosium</name>
    <dbReference type="NCBI Taxonomy" id="1507873"/>
    <lineage>
        <taxon>Eukaryota</taxon>
        <taxon>Fungi</taxon>
        <taxon>Dikarya</taxon>
        <taxon>Ascomycota</taxon>
        <taxon>Pezizomycotina</taxon>
        <taxon>Dothideomycetes</taxon>
        <taxon>Dothideomycetidae</taxon>
        <taxon>Cladosporiales</taxon>
        <taxon>Cladosporiaceae</taxon>
        <taxon>Rachicladosporium</taxon>
    </lineage>
</organism>
<feature type="compositionally biased region" description="Basic residues" evidence="1">
    <location>
        <begin position="48"/>
        <end position="60"/>
    </location>
</feature>
<dbReference type="EMBL" id="JAVRRR010000066">
    <property type="protein sequence ID" value="KAK5146858.1"/>
    <property type="molecule type" value="Genomic_DNA"/>
</dbReference>
<feature type="region of interest" description="Disordered" evidence="1">
    <location>
        <begin position="1"/>
        <end position="190"/>
    </location>
</feature>
<evidence type="ECO:0000313" key="3">
    <source>
        <dbReference type="Proteomes" id="UP001308179"/>
    </source>
</evidence>
<gene>
    <name evidence="2" type="ORF">LTR32_001612</name>
</gene>
<feature type="compositionally biased region" description="Low complexity" evidence="1">
    <location>
        <begin position="132"/>
        <end position="151"/>
    </location>
</feature>
<proteinExistence type="predicted"/>
<feature type="compositionally biased region" description="Low complexity" evidence="1">
    <location>
        <begin position="159"/>
        <end position="179"/>
    </location>
</feature>
<feature type="compositionally biased region" description="Gly residues" evidence="1">
    <location>
        <begin position="21"/>
        <end position="38"/>
    </location>
</feature>
<comment type="caution">
    <text evidence="2">The sequence shown here is derived from an EMBL/GenBank/DDBJ whole genome shotgun (WGS) entry which is preliminary data.</text>
</comment>